<evidence type="ECO:0000313" key="2">
    <source>
        <dbReference type="EMBL" id="CAE8606628.1"/>
    </source>
</evidence>
<protein>
    <submittedName>
        <fullName evidence="2">Uncharacterized protein</fullName>
    </submittedName>
</protein>
<feature type="region of interest" description="Disordered" evidence="1">
    <location>
        <begin position="143"/>
        <end position="168"/>
    </location>
</feature>
<evidence type="ECO:0000313" key="3">
    <source>
        <dbReference type="Proteomes" id="UP000654075"/>
    </source>
</evidence>
<dbReference type="AlphaFoldDB" id="A0A813EXB6"/>
<gene>
    <name evidence="2" type="ORF">PGLA1383_LOCUS24609</name>
</gene>
<reference evidence="2" key="1">
    <citation type="submission" date="2021-02" db="EMBL/GenBank/DDBJ databases">
        <authorList>
            <person name="Dougan E. K."/>
            <person name="Rhodes N."/>
            <person name="Thang M."/>
            <person name="Chan C."/>
        </authorList>
    </citation>
    <scope>NUCLEOTIDE SEQUENCE</scope>
</reference>
<proteinExistence type="predicted"/>
<dbReference type="OrthoDB" id="161325at2759"/>
<feature type="compositionally biased region" description="Basic and acidic residues" evidence="1">
    <location>
        <begin position="30"/>
        <end position="41"/>
    </location>
</feature>
<dbReference type="Proteomes" id="UP000654075">
    <property type="component" value="Unassembled WGS sequence"/>
</dbReference>
<feature type="compositionally biased region" description="Polar residues" evidence="1">
    <location>
        <begin position="152"/>
        <end position="168"/>
    </location>
</feature>
<evidence type="ECO:0000256" key="1">
    <source>
        <dbReference type="SAM" id="MobiDB-lite"/>
    </source>
</evidence>
<comment type="caution">
    <text evidence="2">The sequence shown here is derived from an EMBL/GenBank/DDBJ whole genome shotgun (WGS) entry which is preliminary data.</text>
</comment>
<dbReference type="OMA" id="RPIIVEC"/>
<name>A0A813EXB6_POLGL</name>
<keyword evidence="3" id="KW-1185">Reference proteome</keyword>
<feature type="compositionally biased region" description="Polar residues" evidence="1">
    <location>
        <begin position="1"/>
        <end position="10"/>
    </location>
</feature>
<feature type="region of interest" description="Disordered" evidence="1">
    <location>
        <begin position="1"/>
        <end position="73"/>
    </location>
</feature>
<sequence length="586" mass="61617">MSSRMSASHSQPKRQRKLRDGDSAAAAAGEETKEASKKTEGLRQTTMAGWLKTKSCSDSALGSEEAKTPLLISTPTRSFVASAAPAVPSDVPGARAAAGEADDVALGTSSTALAGPFSASSGPPDMAGLPSLRLKGTTRMEVRGRHRKQDPCDNSEQDANSGTVFSSSRRTKVGTELLGGSGGNGGAIMIEESEEEAPMKSAPKPKPSLGQELVPPWCRTLRISAGRAAAAAGIHCYADVGEMFLEFLYQDLPELFLEDAALAGVEVVSPAAERARLLDKSGEVELLDQTLRDAATAPGIEGALSAREAVGATVAKAERAGRLTAEEAKELRSTLELEINLEFGTRHEDSALEVYEQRMGTKVYGAQHRVSVPMPADGPQAALSQAFPVPHTGVRPRDGDGVSSGDHGSRSDSKVAGNSSSIDSNLRGPQPFFRLTGFVDGLVDVQRGSPAPPNNGNPPRAGGIAFSSMHMTGAVHAGAATSETLVVEVKHRMGRIKDPPDIYDVVQLCSYCRALGCTRGDLVQCLRTRGADGKGAAASKQQLEKLHVTRIDFSEGSPDRRGWDEHVLPGLYAVAAAVYAARRDQT</sequence>
<feature type="non-terminal residue" evidence="2">
    <location>
        <position position="586"/>
    </location>
</feature>
<organism evidence="2 3">
    <name type="scientific">Polarella glacialis</name>
    <name type="common">Dinoflagellate</name>
    <dbReference type="NCBI Taxonomy" id="89957"/>
    <lineage>
        <taxon>Eukaryota</taxon>
        <taxon>Sar</taxon>
        <taxon>Alveolata</taxon>
        <taxon>Dinophyceae</taxon>
        <taxon>Suessiales</taxon>
        <taxon>Suessiaceae</taxon>
        <taxon>Polarella</taxon>
    </lineage>
</organism>
<accession>A0A813EXB6</accession>
<feature type="region of interest" description="Disordered" evidence="1">
    <location>
        <begin position="388"/>
        <end position="428"/>
    </location>
</feature>
<dbReference type="EMBL" id="CAJNNV010019580">
    <property type="protein sequence ID" value="CAE8606628.1"/>
    <property type="molecule type" value="Genomic_DNA"/>
</dbReference>